<gene>
    <name evidence="1" type="ORF">L1987_21307</name>
</gene>
<comment type="caution">
    <text evidence="1">The sequence shown here is derived from an EMBL/GenBank/DDBJ whole genome shotgun (WGS) entry which is preliminary data.</text>
</comment>
<sequence length="79" mass="8836">MYQFQQKTLLTVGLGNEQTTLWIAIKEFIYQQTGGGTIGGDRFNRSWGGRTGGSQWYGANWNSKSANGWQQASGQWPTM</sequence>
<protein>
    <submittedName>
        <fullName evidence="1">Uncharacterized protein</fullName>
    </submittedName>
</protein>
<keyword evidence="2" id="KW-1185">Reference proteome</keyword>
<evidence type="ECO:0000313" key="2">
    <source>
        <dbReference type="Proteomes" id="UP001056120"/>
    </source>
</evidence>
<dbReference type="Proteomes" id="UP001056120">
    <property type="component" value="Linkage Group LG07"/>
</dbReference>
<reference evidence="1 2" key="2">
    <citation type="journal article" date="2022" name="Mol. Ecol. Resour.">
        <title>The genomes of chicory, endive, great burdock and yacon provide insights into Asteraceae paleo-polyploidization history and plant inulin production.</title>
        <authorList>
            <person name="Fan W."/>
            <person name="Wang S."/>
            <person name="Wang H."/>
            <person name="Wang A."/>
            <person name="Jiang F."/>
            <person name="Liu H."/>
            <person name="Zhao H."/>
            <person name="Xu D."/>
            <person name="Zhang Y."/>
        </authorList>
    </citation>
    <scope>NUCLEOTIDE SEQUENCE [LARGE SCALE GENOMIC DNA]</scope>
    <source>
        <strain evidence="2">cv. Yunnan</strain>
        <tissue evidence="1">Leaves</tissue>
    </source>
</reference>
<accession>A0ACB9IUR8</accession>
<proteinExistence type="predicted"/>
<dbReference type="EMBL" id="CM042024">
    <property type="protein sequence ID" value="KAI3811581.1"/>
    <property type="molecule type" value="Genomic_DNA"/>
</dbReference>
<reference evidence="2" key="1">
    <citation type="journal article" date="2022" name="Mol. Ecol. Resour.">
        <title>The genomes of chicory, endive, great burdock and yacon provide insights into Asteraceae palaeo-polyploidization history and plant inulin production.</title>
        <authorList>
            <person name="Fan W."/>
            <person name="Wang S."/>
            <person name="Wang H."/>
            <person name="Wang A."/>
            <person name="Jiang F."/>
            <person name="Liu H."/>
            <person name="Zhao H."/>
            <person name="Xu D."/>
            <person name="Zhang Y."/>
        </authorList>
    </citation>
    <scope>NUCLEOTIDE SEQUENCE [LARGE SCALE GENOMIC DNA]</scope>
    <source>
        <strain evidence="2">cv. Yunnan</strain>
    </source>
</reference>
<organism evidence="1 2">
    <name type="scientific">Smallanthus sonchifolius</name>
    <dbReference type="NCBI Taxonomy" id="185202"/>
    <lineage>
        <taxon>Eukaryota</taxon>
        <taxon>Viridiplantae</taxon>
        <taxon>Streptophyta</taxon>
        <taxon>Embryophyta</taxon>
        <taxon>Tracheophyta</taxon>
        <taxon>Spermatophyta</taxon>
        <taxon>Magnoliopsida</taxon>
        <taxon>eudicotyledons</taxon>
        <taxon>Gunneridae</taxon>
        <taxon>Pentapetalae</taxon>
        <taxon>asterids</taxon>
        <taxon>campanulids</taxon>
        <taxon>Asterales</taxon>
        <taxon>Asteraceae</taxon>
        <taxon>Asteroideae</taxon>
        <taxon>Heliantheae alliance</taxon>
        <taxon>Millerieae</taxon>
        <taxon>Smallanthus</taxon>
    </lineage>
</organism>
<evidence type="ECO:0000313" key="1">
    <source>
        <dbReference type="EMBL" id="KAI3811581.1"/>
    </source>
</evidence>
<name>A0ACB9IUR8_9ASTR</name>